<keyword evidence="2" id="KW-1185">Reference proteome</keyword>
<dbReference type="Proteomes" id="UP000218267">
    <property type="component" value="Chromosome"/>
</dbReference>
<accession>A0A1Y1CM30</accession>
<proteinExistence type="predicted"/>
<dbReference type="AlphaFoldDB" id="A0A1Y1CM30"/>
<evidence type="ECO:0000313" key="1">
    <source>
        <dbReference type="EMBL" id="BAX81447.1"/>
    </source>
</evidence>
<reference evidence="2" key="2">
    <citation type="journal article" date="2020" name="Antonie Van Leeuwenhoek">
        <title>Labilibaculum antarcticum sp. nov., a novel facultative anaerobic, psychrotorelant bacterium isolated from marine sediment of Antarctica.</title>
        <authorList>
            <person name="Watanabe M."/>
            <person name="Kojima H."/>
            <person name="Fukui M."/>
        </authorList>
    </citation>
    <scope>NUCLEOTIDE SEQUENCE [LARGE SCALE GENOMIC DNA]</scope>
    <source>
        <strain evidence="2">SPP2</strain>
    </source>
</reference>
<protein>
    <submittedName>
        <fullName evidence="1">Uncharacterized protein</fullName>
    </submittedName>
</protein>
<sequence>MPSIVFYSEGFGDEMLTQAWVGYDFTPINTLQIGSTQVPFEITQYNSLNTNKTLKIWQIKPMTAYGYLYIW</sequence>
<dbReference type="EMBL" id="AP018042">
    <property type="protein sequence ID" value="BAX81447.1"/>
    <property type="molecule type" value="Genomic_DNA"/>
</dbReference>
<gene>
    <name evidence="1" type="ORF">ALGA_3147</name>
</gene>
<evidence type="ECO:0000313" key="2">
    <source>
        <dbReference type="Proteomes" id="UP000218267"/>
    </source>
</evidence>
<organism evidence="1 2">
    <name type="scientific">Labilibaculum antarcticum</name>
    <dbReference type="NCBI Taxonomy" id="1717717"/>
    <lineage>
        <taxon>Bacteria</taxon>
        <taxon>Pseudomonadati</taxon>
        <taxon>Bacteroidota</taxon>
        <taxon>Bacteroidia</taxon>
        <taxon>Marinilabiliales</taxon>
        <taxon>Marinifilaceae</taxon>
        <taxon>Labilibaculum</taxon>
    </lineage>
</organism>
<dbReference type="KEGG" id="mbas:ALGA_3147"/>
<name>A0A1Y1CM30_9BACT</name>
<reference evidence="1 2" key="1">
    <citation type="journal article" date="2018" name="Mar. Genomics">
        <title>Complete genome sequence of Marinifilaceae bacterium strain SPP2, isolated from the Antarctic marine sediment.</title>
        <authorList>
            <person name="Watanabe M."/>
            <person name="Kojima H."/>
            <person name="Fukui M."/>
        </authorList>
    </citation>
    <scope>NUCLEOTIDE SEQUENCE [LARGE SCALE GENOMIC DNA]</scope>
    <source>
        <strain evidence="1 2">SPP2</strain>
    </source>
</reference>